<dbReference type="SUPFAM" id="SSF52540">
    <property type="entry name" value="P-loop containing nucleoside triphosphate hydrolases"/>
    <property type="match status" value="1"/>
</dbReference>
<dbReference type="InterPro" id="IPR000863">
    <property type="entry name" value="Sulfotransferase_dom"/>
</dbReference>
<dbReference type="EMBL" id="NEDP02003636">
    <property type="protein sequence ID" value="OWF48238.1"/>
    <property type="molecule type" value="Genomic_DNA"/>
</dbReference>
<gene>
    <name evidence="4" type="ORF">KP79_PYT16284</name>
</gene>
<protein>
    <submittedName>
        <fullName evidence="4">Sulfotransferase 1A3/1A4</fullName>
    </submittedName>
</protein>
<organism evidence="4 5">
    <name type="scientific">Mizuhopecten yessoensis</name>
    <name type="common">Japanese scallop</name>
    <name type="synonym">Patinopecten yessoensis</name>
    <dbReference type="NCBI Taxonomy" id="6573"/>
    <lineage>
        <taxon>Eukaryota</taxon>
        <taxon>Metazoa</taxon>
        <taxon>Spiralia</taxon>
        <taxon>Lophotrochozoa</taxon>
        <taxon>Mollusca</taxon>
        <taxon>Bivalvia</taxon>
        <taxon>Autobranchia</taxon>
        <taxon>Pteriomorphia</taxon>
        <taxon>Pectinida</taxon>
        <taxon>Pectinoidea</taxon>
        <taxon>Pectinidae</taxon>
        <taxon>Mizuhopecten</taxon>
    </lineage>
</organism>
<dbReference type="Pfam" id="PF00685">
    <property type="entry name" value="Sulfotransfer_1"/>
    <property type="match status" value="1"/>
</dbReference>
<sequence length="297" mass="35041">MCEWIEESDSEGNYIRTKKYEGKLYVSLIPGNIKDHLEKIDSMEVREDDTFILSYPKSGTHWVFTIASMLRTGKSTYIGSPQFLDYNDVEVLDKLPSPRLFASHMTFDRLPRQVREGKGKVFVVSRNPKDVAVSLYTFLLKLNQADFSGSWEGFLRFYMEGKMLYGSWFQTLFDWEETEATYKGDNVMYLVYEDMKQDLLSNVNKMASFLGVTYDQSFLEEVTDRCTFKTMVKTIIDEIKPQDQEFIHRMSDEKKLPIYRKGEVGDWKNHFTVAQNEVFDKLYQEKMRNSKCKFRFE</sequence>
<keyword evidence="5" id="KW-1185">Reference proteome</keyword>
<evidence type="ECO:0000256" key="2">
    <source>
        <dbReference type="ARBA" id="ARBA00022679"/>
    </source>
</evidence>
<comment type="similarity">
    <text evidence="1">Belongs to the sulfotransferase 1 family.</text>
</comment>
<reference evidence="4 5" key="1">
    <citation type="journal article" date="2017" name="Nat. Ecol. Evol.">
        <title>Scallop genome provides insights into evolution of bilaterian karyotype and development.</title>
        <authorList>
            <person name="Wang S."/>
            <person name="Zhang J."/>
            <person name="Jiao W."/>
            <person name="Li J."/>
            <person name="Xun X."/>
            <person name="Sun Y."/>
            <person name="Guo X."/>
            <person name="Huan P."/>
            <person name="Dong B."/>
            <person name="Zhang L."/>
            <person name="Hu X."/>
            <person name="Sun X."/>
            <person name="Wang J."/>
            <person name="Zhao C."/>
            <person name="Wang Y."/>
            <person name="Wang D."/>
            <person name="Huang X."/>
            <person name="Wang R."/>
            <person name="Lv J."/>
            <person name="Li Y."/>
            <person name="Zhang Z."/>
            <person name="Liu B."/>
            <person name="Lu W."/>
            <person name="Hui Y."/>
            <person name="Liang J."/>
            <person name="Zhou Z."/>
            <person name="Hou R."/>
            <person name="Li X."/>
            <person name="Liu Y."/>
            <person name="Li H."/>
            <person name="Ning X."/>
            <person name="Lin Y."/>
            <person name="Zhao L."/>
            <person name="Xing Q."/>
            <person name="Dou J."/>
            <person name="Li Y."/>
            <person name="Mao J."/>
            <person name="Guo H."/>
            <person name="Dou H."/>
            <person name="Li T."/>
            <person name="Mu C."/>
            <person name="Jiang W."/>
            <person name="Fu Q."/>
            <person name="Fu X."/>
            <person name="Miao Y."/>
            <person name="Liu J."/>
            <person name="Yu Q."/>
            <person name="Li R."/>
            <person name="Liao H."/>
            <person name="Li X."/>
            <person name="Kong Y."/>
            <person name="Jiang Z."/>
            <person name="Chourrout D."/>
            <person name="Li R."/>
            <person name="Bao Z."/>
        </authorList>
    </citation>
    <scope>NUCLEOTIDE SEQUENCE [LARGE SCALE GENOMIC DNA]</scope>
    <source>
        <strain evidence="4 5">PY_sf001</strain>
    </source>
</reference>
<keyword evidence="2 4" id="KW-0808">Transferase</keyword>
<dbReference type="GO" id="GO:0008146">
    <property type="term" value="F:sulfotransferase activity"/>
    <property type="evidence" value="ECO:0007669"/>
    <property type="project" value="InterPro"/>
</dbReference>
<evidence type="ECO:0000313" key="5">
    <source>
        <dbReference type="Proteomes" id="UP000242188"/>
    </source>
</evidence>
<dbReference type="AlphaFoldDB" id="A0A210QHI0"/>
<dbReference type="OrthoDB" id="205623at2759"/>
<proteinExistence type="inferred from homology"/>
<dbReference type="Proteomes" id="UP000242188">
    <property type="component" value="Unassembled WGS sequence"/>
</dbReference>
<dbReference type="Gene3D" id="3.40.50.300">
    <property type="entry name" value="P-loop containing nucleotide triphosphate hydrolases"/>
    <property type="match status" value="1"/>
</dbReference>
<name>A0A210QHI0_MIZYE</name>
<comment type="caution">
    <text evidence="4">The sequence shown here is derived from an EMBL/GenBank/DDBJ whole genome shotgun (WGS) entry which is preliminary data.</text>
</comment>
<accession>A0A210QHI0</accession>
<dbReference type="PANTHER" id="PTHR11783">
    <property type="entry name" value="SULFOTRANSFERASE SULT"/>
    <property type="match status" value="1"/>
</dbReference>
<dbReference type="InterPro" id="IPR027417">
    <property type="entry name" value="P-loop_NTPase"/>
</dbReference>
<evidence type="ECO:0000259" key="3">
    <source>
        <dbReference type="Pfam" id="PF00685"/>
    </source>
</evidence>
<feature type="domain" description="Sulfotransferase" evidence="3">
    <location>
        <begin position="48"/>
        <end position="290"/>
    </location>
</feature>
<evidence type="ECO:0000256" key="1">
    <source>
        <dbReference type="ARBA" id="ARBA00005771"/>
    </source>
</evidence>
<evidence type="ECO:0000313" key="4">
    <source>
        <dbReference type="EMBL" id="OWF48238.1"/>
    </source>
</evidence>